<gene>
    <name evidence="2" type="ORF">CHYS00102_LOCUS9590</name>
</gene>
<evidence type="ECO:0000313" key="2">
    <source>
        <dbReference type="EMBL" id="CAD8882402.1"/>
    </source>
</evidence>
<evidence type="ECO:0000256" key="1">
    <source>
        <dbReference type="SAM" id="MobiDB-lite"/>
    </source>
</evidence>
<accession>A0A7S1FRD9</accession>
<dbReference type="AlphaFoldDB" id="A0A7S1FRD9"/>
<proteinExistence type="predicted"/>
<organism evidence="2">
    <name type="scientific">Corethron hystrix</name>
    <dbReference type="NCBI Taxonomy" id="216773"/>
    <lineage>
        <taxon>Eukaryota</taxon>
        <taxon>Sar</taxon>
        <taxon>Stramenopiles</taxon>
        <taxon>Ochrophyta</taxon>
        <taxon>Bacillariophyta</taxon>
        <taxon>Coscinodiscophyceae</taxon>
        <taxon>Corethrophycidae</taxon>
        <taxon>Corethrales</taxon>
        <taxon>Corethraceae</taxon>
        <taxon>Corethron</taxon>
    </lineage>
</organism>
<protein>
    <submittedName>
        <fullName evidence="2">Uncharacterized protein</fullName>
    </submittedName>
</protein>
<dbReference type="EMBL" id="HBFR01013234">
    <property type="protein sequence ID" value="CAD8882402.1"/>
    <property type="molecule type" value="Transcribed_RNA"/>
</dbReference>
<reference evidence="2" key="1">
    <citation type="submission" date="2021-01" db="EMBL/GenBank/DDBJ databases">
        <authorList>
            <person name="Corre E."/>
            <person name="Pelletier E."/>
            <person name="Niang G."/>
            <person name="Scheremetjew M."/>
            <person name="Finn R."/>
            <person name="Kale V."/>
            <person name="Holt S."/>
            <person name="Cochrane G."/>
            <person name="Meng A."/>
            <person name="Brown T."/>
            <person name="Cohen L."/>
        </authorList>
    </citation>
    <scope>NUCLEOTIDE SEQUENCE</scope>
    <source>
        <strain evidence="2">308</strain>
    </source>
</reference>
<sequence>MEMMKTTTTAQSIMKAFLFTCNNMRRPPPSSPVFASPSALEDRTNLPRTPQSPWGRRLRKGGLTALVLGFALASYGVGATEYDDDDFGEYLADGLYTLKTDVRDRADIAEDIAEMLQAADSGNYDEVAFIYRDGKNSQKSNGAYRSLSSLSTLLADHAEGEQIYISSLKASNNDQSYAHSVVEELLDEAYGSEDAEEKRVLLACAARAAEFLNVWGWVAHRLQIVVGDCQAIEAGCDVNSDQEICRYYDEDWYTVNNNSGGLHSIEEAVAYYIGADQLRADHNSGHMLYSLAEKEARHFHTFDENDVLKQAKTNVQFLKIMQEMSGKVMAKGSCGTDGDGGGGDSMKKKNTSVELRMLMNEAIGTMTVPLIQLLIRHMYEAAVGTDPNQLERHKIMVTVAVKALLPQISTCDEVSLSPLERELTNRNSEEFMRSGFNALIALLQKNYSCLGVTCAEVGSYKGILPLCTEPLERNYIGAYIPQSNANRHANIDLDVLQMDIYMHFDGFHEAEMLYKYGKNAKTEHGLLSLQDLATLFPSVPEGPTADIYEVYKSYYGETNFVHNTILDAFSGSNNFAFSSNTQRREIIFYLLRTCVTTEAVVFKMYQALNGCSSGFIHDITSEKPHAWDEAAAYAIGNLEGWGGKDSGGQFIPLLQREHCATFGTCTTSPWEEPIASLMELGLAHLIRRDCKGLTESVREIQAALLVPLIQGVLYYSVTNEFENVAEQKQLEARGYVYAMAVLPWVHHVDPAAAKTIKDVMAMEITGEQRLAFGGHKAVFDAFTEVLPKMHVPCEDVGTDRTYTHRNVCPAEGSQSDSGAGKHKPLSFFGKNVGIFVSIALPLLLL</sequence>
<feature type="region of interest" description="Disordered" evidence="1">
    <location>
        <begin position="28"/>
        <end position="54"/>
    </location>
</feature>
<name>A0A7S1FRD9_9STRA</name>